<accession>A0ABC8T2E2</accession>
<keyword evidence="3" id="KW-1185">Reference proteome</keyword>
<dbReference type="AlphaFoldDB" id="A0ABC8T2E2"/>
<gene>
    <name evidence="2" type="ORF">ILEXP_LOCUS32446</name>
</gene>
<name>A0ABC8T2E2_9AQUA</name>
<dbReference type="EMBL" id="CAUOFW020004020">
    <property type="protein sequence ID" value="CAK9163403.1"/>
    <property type="molecule type" value="Genomic_DNA"/>
</dbReference>
<reference evidence="2 3" key="1">
    <citation type="submission" date="2024-02" db="EMBL/GenBank/DDBJ databases">
        <authorList>
            <person name="Vignale AGUSTIN F."/>
            <person name="Sosa J E."/>
            <person name="Modenutti C."/>
        </authorList>
    </citation>
    <scope>NUCLEOTIDE SEQUENCE [LARGE SCALE GENOMIC DNA]</scope>
</reference>
<comment type="caution">
    <text evidence="2">The sequence shown here is derived from an EMBL/GenBank/DDBJ whole genome shotgun (WGS) entry which is preliminary data.</text>
</comment>
<protein>
    <submittedName>
        <fullName evidence="2">Uncharacterized protein</fullName>
    </submittedName>
</protein>
<dbReference type="Proteomes" id="UP001642360">
    <property type="component" value="Unassembled WGS sequence"/>
</dbReference>
<evidence type="ECO:0000313" key="3">
    <source>
        <dbReference type="Proteomes" id="UP001642360"/>
    </source>
</evidence>
<organism evidence="2 3">
    <name type="scientific">Ilex paraguariensis</name>
    <name type="common">yerba mate</name>
    <dbReference type="NCBI Taxonomy" id="185542"/>
    <lineage>
        <taxon>Eukaryota</taxon>
        <taxon>Viridiplantae</taxon>
        <taxon>Streptophyta</taxon>
        <taxon>Embryophyta</taxon>
        <taxon>Tracheophyta</taxon>
        <taxon>Spermatophyta</taxon>
        <taxon>Magnoliopsida</taxon>
        <taxon>eudicotyledons</taxon>
        <taxon>Gunneridae</taxon>
        <taxon>Pentapetalae</taxon>
        <taxon>asterids</taxon>
        <taxon>campanulids</taxon>
        <taxon>Aquifoliales</taxon>
        <taxon>Aquifoliaceae</taxon>
        <taxon>Ilex</taxon>
    </lineage>
</organism>
<evidence type="ECO:0000256" key="1">
    <source>
        <dbReference type="SAM" id="MobiDB-lite"/>
    </source>
</evidence>
<evidence type="ECO:0000313" key="2">
    <source>
        <dbReference type="EMBL" id="CAK9163403.1"/>
    </source>
</evidence>
<feature type="compositionally biased region" description="Basic and acidic residues" evidence="1">
    <location>
        <begin position="7"/>
        <end position="20"/>
    </location>
</feature>
<proteinExistence type="predicted"/>
<sequence length="89" mass="10130">MANASSKGKEKTSCSGKRNENTVIQVETNDNVISKRQLAQQAQKERERLKRPPIQSRKNIDVVIHDDCDVNRLGIVEVVPCLIFFVYCQ</sequence>
<feature type="region of interest" description="Disordered" evidence="1">
    <location>
        <begin position="1"/>
        <end position="26"/>
    </location>
</feature>